<dbReference type="Gene3D" id="1.10.10.10">
    <property type="entry name" value="Winged helix-like DNA-binding domain superfamily/Winged helix DNA-binding domain"/>
    <property type="match status" value="1"/>
</dbReference>
<dbReference type="NCBIfam" id="NF005568">
    <property type="entry name" value="PRK07239.1"/>
    <property type="match status" value="1"/>
</dbReference>
<proteinExistence type="predicted"/>
<dbReference type="eggNOG" id="COG0745">
    <property type="taxonomic scope" value="Bacteria"/>
</dbReference>
<evidence type="ECO:0000256" key="2">
    <source>
        <dbReference type="SAM" id="MobiDB-lite"/>
    </source>
</evidence>
<dbReference type="InParanoid" id="A0LVQ4"/>
<dbReference type="AlphaFoldDB" id="A0LVQ4"/>
<evidence type="ECO:0000313" key="5">
    <source>
        <dbReference type="Proteomes" id="UP000008221"/>
    </source>
</evidence>
<reference evidence="4 5" key="1">
    <citation type="journal article" date="2009" name="Genome Res.">
        <title>Complete genome of the cellulolytic thermophile Acidothermus cellulolyticus 11B provides insights into its ecophysiological and evolutionary adaptations.</title>
        <authorList>
            <person name="Barabote R.D."/>
            <person name="Xie G."/>
            <person name="Leu D.H."/>
            <person name="Normand P."/>
            <person name="Necsulea A."/>
            <person name="Daubin V."/>
            <person name="Medigue C."/>
            <person name="Adney W.S."/>
            <person name="Xu X.C."/>
            <person name="Lapidus A."/>
            <person name="Parales R.E."/>
            <person name="Detter C."/>
            <person name="Pujic P."/>
            <person name="Bruce D."/>
            <person name="Lavire C."/>
            <person name="Challacombe J.F."/>
            <person name="Brettin T.S."/>
            <person name="Berry A.M."/>
        </authorList>
    </citation>
    <scope>NUCLEOTIDE SEQUENCE [LARGE SCALE GENOMIC DNA]</scope>
    <source>
        <strain evidence="5">ATCC 43068 / DSM 8971 / 11B</strain>
    </source>
</reference>
<dbReference type="InterPro" id="IPR036108">
    <property type="entry name" value="4pyrrol_syn_uPrphyn_synt_sf"/>
</dbReference>
<dbReference type="GO" id="GO:0004852">
    <property type="term" value="F:uroporphyrinogen-III synthase activity"/>
    <property type="evidence" value="ECO:0007669"/>
    <property type="project" value="InterPro"/>
</dbReference>
<dbReference type="EMBL" id="CP000481">
    <property type="protein sequence ID" value="ABK53514.1"/>
    <property type="molecule type" value="Genomic_DNA"/>
</dbReference>
<dbReference type="SUPFAM" id="SSF69618">
    <property type="entry name" value="HemD-like"/>
    <property type="match status" value="1"/>
</dbReference>
<sequence length="435" mass="46319">MINQVGGVPPLTGFTVAITAERRREELAELLRRRGARVRVVSTLRTVFADDAEIAAATEEALTGPVDIVIVTTAVGFRRWLESADGLGYGDRLRMALWSADLVARGAKARGAVRAAGLPETSPPVETMSEIVEFLRARGVCGKRVVVQAHGDPDDRTASALCRDGAEVVVVPVYHWSSADAARAERLAGDIVTGRLDAVVFTSRPACDGLLRASGDAREHVIDAFRAGVVAACIGPVCAQPLVDAGVDVVMPPRGRLGDLVRAVTEEVPRRRTLSTAIGNQRLEVRGHGVVYGEAFTVLPPAPLAVLRALVANAGRVVTKSALAAAIGTAVGRQQPSQALKRLEHRRVEMAVARLRRAVPHIPVTAVIKRGYRLAQPGSEGVVFVTGKGDVDRSHAPMPDEEATPGRHPAVASRHANPEEVTVERTTWVEEHSAP</sequence>
<dbReference type="InterPro" id="IPR003754">
    <property type="entry name" value="4pyrrol_synth_uPrphyn_synth"/>
</dbReference>
<dbReference type="OrthoDB" id="213853at2"/>
<gene>
    <name evidence="4" type="ordered locus">Acel_1742</name>
</gene>
<dbReference type="InterPro" id="IPR039793">
    <property type="entry name" value="UROS/Hem4"/>
</dbReference>
<dbReference type="InterPro" id="IPR001867">
    <property type="entry name" value="OmpR/PhoB-type_DNA-bd"/>
</dbReference>
<dbReference type="RefSeq" id="WP_011720577.1">
    <property type="nucleotide sequence ID" value="NC_008578.1"/>
</dbReference>
<dbReference type="CDD" id="cd06578">
    <property type="entry name" value="HemD"/>
    <property type="match status" value="1"/>
</dbReference>
<protein>
    <submittedName>
        <fullName evidence="4">Uroporphyrinogen III synthase HEM4</fullName>
    </submittedName>
</protein>
<dbReference type="SMART" id="SM00862">
    <property type="entry name" value="Trans_reg_C"/>
    <property type="match status" value="1"/>
</dbReference>
<dbReference type="STRING" id="351607.Acel_1742"/>
<dbReference type="Gene3D" id="3.40.50.10090">
    <property type="match status" value="2"/>
</dbReference>
<organism evidence="4 5">
    <name type="scientific">Acidothermus cellulolyticus (strain ATCC 43068 / DSM 8971 / 11B)</name>
    <dbReference type="NCBI Taxonomy" id="351607"/>
    <lineage>
        <taxon>Bacteria</taxon>
        <taxon>Bacillati</taxon>
        <taxon>Actinomycetota</taxon>
        <taxon>Actinomycetes</taxon>
        <taxon>Acidothermales</taxon>
        <taxon>Acidothermaceae</taxon>
        <taxon>Acidothermus</taxon>
    </lineage>
</organism>
<dbReference type="InterPro" id="IPR036388">
    <property type="entry name" value="WH-like_DNA-bd_sf"/>
</dbReference>
<dbReference type="eggNOG" id="COG1587">
    <property type="taxonomic scope" value="Bacteria"/>
</dbReference>
<evidence type="ECO:0000259" key="3">
    <source>
        <dbReference type="SMART" id="SM00862"/>
    </source>
</evidence>
<dbReference type="FunCoup" id="A0LVQ4">
    <property type="interactions" value="88"/>
</dbReference>
<evidence type="ECO:0000313" key="4">
    <source>
        <dbReference type="EMBL" id="ABK53514.1"/>
    </source>
</evidence>
<feature type="region of interest" description="Disordered" evidence="2">
    <location>
        <begin position="390"/>
        <end position="435"/>
    </location>
</feature>
<feature type="domain" description="OmpR/PhoB-type" evidence="3">
    <location>
        <begin position="293"/>
        <end position="374"/>
    </location>
</feature>
<dbReference type="PANTHER" id="PTHR40082:SF1">
    <property type="entry name" value="BLR5956 PROTEIN"/>
    <property type="match status" value="1"/>
</dbReference>
<dbReference type="InterPro" id="IPR016032">
    <property type="entry name" value="Sig_transdc_resp-reg_C-effctor"/>
</dbReference>
<dbReference type="Pfam" id="PF02602">
    <property type="entry name" value="HEM4"/>
    <property type="match status" value="1"/>
</dbReference>
<name>A0LVQ4_ACIC1</name>
<dbReference type="SUPFAM" id="SSF46894">
    <property type="entry name" value="C-terminal effector domain of the bipartite response regulators"/>
    <property type="match status" value="1"/>
</dbReference>
<dbReference type="GO" id="GO:0006780">
    <property type="term" value="P:uroporphyrinogen III biosynthetic process"/>
    <property type="evidence" value="ECO:0007669"/>
    <property type="project" value="InterPro"/>
</dbReference>
<dbReference type="Proteomes" id="UP000008221">
    <property type="component" value="Chromosome"/>
</dbReference>
<accession>A0LVQ4</accession>
<keyword evidence="5" id="KW-1185">Reference proteome</keyword>
<dbReference type="HOGENOM" id="CLU_011276_9_1_11"/>
<dbReference type="GO" id="GO:0000160">
    <property type="term" value="P:phosphorelay signal transduction system"/>
    <property type="evidence" value="ECO:0007669"/>
    <property type="project" value="InterPro"/>
</dbReference>
<dbReference type="GO" id="GO:0003677">
    <property type="term" value="F:DNA binding"/>
    <property type="evidence" value="ECO:0007669"/>
    <property type="project" value="UniProtKB-KW"/>
</dbReference>
<evidence type="ECO:0000256" key="1">
    <source>
        <dbReference type="ARBA" id="ARBA00023125"/>
    </source>
</evidence>
<keyword evidence="1" id="KW-0238">DNA-binding</keyword>
<dbReference type="KEGG" id="ace:Acel_1742"/>
<dbReference type="GO" id="GO:0006355">
    <property type="term" value="P:regulation of DNA-templated transcription"/>
    <property type="evidence" value="ECO:0007669"/>
    <property type="project" value="InterPro"/>
</dbReference>
<dbReference type="PANTHER" id="PTHR40082">
    <property type="entry name" value="BLR5956 PROTEIN"/>
    <property type="match status" value="1"/>
</dbReference>